<keyword evidence="2" id="KW-1133">Transmembrane helix</keyword>
<sequence>MNNLTTDQVTEAYLTSGISLFSVYLFAFLKRKHLRSRKISLVRFMGLWSLLEIAALILFSVEHNRPGKLPEFLVGSISTVLDVMSFWGAAIVQIIAIIYPFALGAGKESWLKWPIILECLEITVIIVFAIVSRNPTPPQLANVAPFTSQAAAVGSILFASLRLLSNGVPKQTTDFLLGLTLLLMFVSALLLGLSLAGYYTASKFLQWFLYIMSSALGYRLAETEHGKPRRTGGDSELEMNSSRQPSLNDSVYDNQSSASLDDDRALLSDLALPPPAVMASSNRLHLSGSR</sequence>
<feature type="transmembrane region" description="Helical" evidence="2">
    <location>
        <begin position="12"/>
        <end position="29"/>
    </location>
</feature>
<feature type="transmembrane region" description="Helical" evidence="2">
    <location>
        <begin position="143"/>
        <end position="164"/>
    </location>
</feature>
<accession>A0A3M2R5M7</accession>
<feature type="transmembrane region" description="Helical" evidence="2">
    <location>
        <begin position="111"/>
        <end position="131"/>
    </location>
</feature>
<proteinExistence type="predicted"/>
<feature type="transmembrane region" description="Helical" evidence="2">
    <location>
        <begin position="176"/>
        <end position="198"/>
    </location>
</feature>
<feature type="transmembrane region" description="Helical" evidence="2">
    <location>
        <begin position="204"/>
        <end position="221"/>
    </location>
</feature>
<reference evidence="3 4" key="1">
    <citation type="submission" date="2017-06" db="EMBL/GenBank/DDBJ databases">
        <title>Comparative genomic analysis of Ambrosia Fusariam Clade fungi.</title>
        <authorList>
            <person name="Stajich J.E."/>
            <person name="Carrillo J."/>
            <person name="Kijimoto T."/>
            <person name="Eskalen A."/>
            <person name="O'Donnell K."/>
            <person name="Kasson M."/>
        </authorList>
    </citation>
    <scope>NUCLEOTIDE SEQUENCE [LARGE SCALE GENOMIC DNA]</scope>
    <source>
        <strain evidence="3">UCR3666</strain>
    </source>
</reference>
<feature type="transmembrane region" description="Helical" evidence="2">
    <location>
        <begin position="41"/>
        <end position="61"/>
    </location>
</feature>
<evidence type="ECO:0000256" key="1">
    <source>
        <dbReference type="SAM" id="MobiDB-lite"/>
    </source>
</evidence>
<organism evidence="3 4">
    <name type="scientific">Fusarium kuroshium</name>
    <dbReference type="NCBI Taxonomy" id="2010991"/>
    <lineage>
        <taxon>Eukaryota</taxon>
        <taxon>Fungi</taxon>
        <taxon>Dikarya</taxon>
        <taxon>Ascomycota</taxon>
        <taxon>Pezizomycotina</taxon>
        <taxon>Sordariomycetes</taxon>
        <taxon>Hypocreomycetidae</taxon>
        <taxon>Hypocreales</taxon>
        <taxon>Nectriaceae</taxon>
        <taxon>Fusarium</taxon>
        <taxon>Fusarium solani species complex</taxon>
    </lineage>
</organism>
<dbReference type="AlphaFoldDB" id="A0A3M2R5M7"/>
<keyword evidence="2" id="KW-0472">Membrane</keyword>
<evidence type="ECO:0000256" key="2">
    <source>
        <dbReference type="SAM" id="Phobius"/>
    </source>
</evidence>
<keyword evidence="4" id="KW-1185">Reference proteome</keyword>
<name>A0A3M2R5M7_9HYPO</name>
<feature type="compositionally biased region" description="Polar residues" evidence="1">
    <location>
        <begin position="238"/>
        <end position="255"/>
    </location>
</feature>
<comment type="caution">
    <text evidence="3">The sequence shown here is derived from an EMBL/GenBank/DDBJ whole genome shotgun (WGS) entry which is preliminary data.</text>
</comment>
<feature type="region of interest" description="Disordered" evidence="1">
    <location>
        <begin position="225"/>
        <end position="256"/>
    </location>
</feature>
<keyword evidence="2" id="KW-0812">Transmembrane</keyword>
<dbReference type="OrthoDB" id="5098353at2759"/>
<feature type="transmembrane region" description="Helical" evidence="2">
    <location>
        <begin position="73"/>
        <end position="99"/>
    </location>
</feature>
<dbReference type="Proteomes" id="UP000277212">
    <property type="component" value="Unassembled WGS sequence"/>
</dbReference>
<gene>
    <name evidence="3" type="ORF">CDV36_015869</name>
</gene>
<evidence type="ECO:0000313" key="4">
    <source>
        <dbReference type="Proteomes" id="UP000277212"/>
    </source>
</evidence>
<protein>
    <submittedName>
        <fullName evidence="3">Uncharacterized protein</fullName>
    </submittedName>
</protein>
<dbReference type="EMBL" id="NKUJ01000683">
    <property type="protein sequence ID" value="RMJ00580.1"/>
    <property type="molecule type" value="Genomic_DNA"/>
</dbReference>
<evidence type="ECO:0000313" key="3">
    <source>
        <dbReference type="EMBL" id="RMJ00580.1"/>
    </source>
</evidence>